<feature type="compositionally biased region" description="Low complexity" evidence="1">
    <location>
        <begin position="305"/>
        <end position="318"/>
    </location>
</feature>
<dbReference type="EMBL" id="JBAHYK010001039">
    <property type="protein sequence ID" value="KAL0569856.1"/>
    <property type="molecule type" value="Genomic_DNA"/>
</dbReference>
<evidence type="ECO:0000256" key="1">
    <source>
        <dbReference type="SAM" id="MobiDB-lite"/>
    </source>
</evidence>
<sequence>MGLLDEFDTHETVPDAETGGSSTAVSSYGGDPADIDAPRVPVSTPLRSSMRSSSFNFTSPSGVTSPSIFSSSSNPLKRSAFPSLEDPERTRKKLKEHAEEVSDSAELSPEDRKELIDVSQMTMHEAMISLYARVIVITNRFNAQQEERFVLLITGKDFKSKLQLHINACLLAPDITGYLSGPTEAIMALIQQDPSLFGVPKELLEYSDLLARLRKQVVDNLATARGSIRLKIAASLEVKDGNQVPMNDLAKLLSSGIIGIELLPKHWARFAYLRYQMIKFNEHLQHWQKMDMKEESSAVTDLSLSDSASAETNASSTTPKAVKDRYQPSRYWNWIDDHLTDLRTEALAKGKTHHGQQTVLGSYFQKALMQDLKLYTGPDKKPPKTPPENKPLLHWQQKVTAAMVF</sequence>
<proteinExistence type="predicted"/>
<protein>
    <submittedName>
        <fullName evidence="2">Uncharacterized protein</fullName>
    </submittedName>
</protein>
<feature type="region of interest" description="Disordered" evidence="1">
    <location>
        <begin position="303"/>
        <end position="322"/>
    </location>
</feature>
<reference evidence="2 3" key="1">
    <citation type="submission" date="2024-02" db="EMBL/GenBank/DDBJ databases">
        <title>A draft genome for the cacao thread blight pathogen Marasmius crinis-equi.</title>
        <authorList>
            <person name="Cohen S.P."/>
            <person name="Baruah I.K."/>
            <person name="Amoako-Attah I."/>
            <person name="Bukari Y."/>
            <person name="Meinhardt L.W."/>
            <person name="Bailey B.A."/>
        </authorList>
    </citation>
    <scope>NUCLEOTIDE SEQUENCE [LARGE SCALE GENOMIC DNA]</scope>
    <source>
        <strain evidence="2 3">GH-76</strain>
    </source>
</reference>
<keyword evidence="3" id="KW-1185">Reference proteome</keyword>
<evidence type="ECO:0000313" key="3">
    <source>
        <dbReference type="Proteomes" id="UP001465976"/>
    </source>
</evidence>
<name>A0ABR3F430_9AGAR</name>
<organism evidence="2 3">
    <name type="scientific">Marasmius crinis-equi</name>
    <dbReference type="NCBI Taxonomy" id="585013"/>
    <lineage>
        <taxon>Eukaryota</taxon>
        <taxon>Fungi</taxon>
        <taxon>Dikarya</taxon>
        <taxon>Basidiomycota</taxon>
        <taxon>Agaricomycotina</taxon>
        <taxon>Agaricomycetes</taxon>
        <taxon>Agaricomycetidae</taxon>
        <taxon>Agaricales</taxon>
        <taxon>Marasmiineae</taxon>
        <taxon>Marasmiaceae</taxon>
        <taxon>Marasmius</taxon>
    </lineage>
</organism>
<evidence type="ECO:0000313" key="2">
    <source>
        <dbReference type="EMBL" id="KAL0569856.1"/>
    </source>
</evidence>
<gene>
    <name evidence="2" type="ORF">V5O48_012108</name>
</gene>
<comment type="caution">
    <text evidence="2">The sequence shown here is derived from an EMBL/GenBank/DDBJ whole genome shotgun (WGS) entry which is preliminary data.</text>
</comment>
<feature type="region of interest" description="Disordered" evidence="1">
    <location>
        <begin position="1"/>
        <end position="108"/>
    </location>
</feature>
<dbReference type="Proteomes" id="UP001465976">
    <property type="component" value="Unassembled WGS sequence"/>
</dbReference>
<feature type="compositionally biased region" description="Low complexity" evidence="1">
    <location>
        <begin position="43"/>
        <end position="75"/>
    </location>
</feature>
<accession>A0ABR3F430</accession>